<evidence type="ECO:0000256" key="12">
    <source>
        <dbReference type="ARBA" id="ARBA00023211"/>
    </source>
</evidence>
<dbReference type="InterPro" id="IPR013785">
    <property type="entry name" value="Aldolase_TIM"/>
</dbReference>
<dbReference type="CDD" id="cd01570">
    <property type="entry name" value="NAPRTase_A"/>
    <property type="match status" value="1"/>
</dbReference>
<keyword evidence="6" id="KW-0597">Phosphoprotein</keyword>
<dbReference type="PANTHER" id="PTHR11098">
    <property type="entry name" value="NICOTINATE PHOSPHORIBOSYLTRANSFERASE"/>
    <property type="match status" value="1"/>
</dbReference>
<proteinExistence type="inferred from homology"/>
<dbReference type="Gene3D" id="3.20.20.70">
    <property type="entry name" value="Aldolase class I"/>
    <property type="match status" value="1"/>
</dbReference>
<keyword evidence="10" id="KW-0479">Metal-binding</keyword>
<evidence type="ECO:0000259" key="17">
    <source>
        <dbReference type="Pfam" id="PF17956"/>
    </source>
</evidence>
<dbReference type="InterPro" id="IPR041619">
    <property type="entry name" value="NAPRTase_C"/>
</dbReference>
<dbReference type="SUPFAM" id="SSF51690">
    <property type="entry name" value="Nicotinate/Quinolinate PRTase C-terminal domain-like"/>
    <property type="match status" value="1"/>
</dbReference>
<evidence type="ECO:0000256" key="14">
    <source>
        <dbReference type="ARBA" id="ARBA00048668"/>
    </source>
</evidence>
<comment type="PTM">
    <text evidence="15">Transiently phosphorylated on a His residue during the reaction cycle. Phosphorylation strongly increases the affinity for substrates and increases the rate of nicotinate D-ribonucleotide production. Dephosphorylation regenerates the low-affinity form of the enzyme, leading to product release.</text>
</comment>
<evidence type="ECO:0000256" key="2">
    <source>
        <dbReference type="ARBA" id="ARBA00001946"/>
    </source>
</evidence>
<evidence type="ECO:0000259" key="16">
    <source>
        <dbReference type="Pfam" id="PF17767"/>
    </source>
</evidence>
<comment type="pathway">
    <text evidence="3 15">Cofactor biosynthesis; NAD(+) biosynthesis; nicotinate D-ribonucleotide from nicotinate: step 1/1.</text>
</comment>
<sequence>MSDAAGGEGRPRAGMAAGLGPKAPCNFVNPLLTDMYQVTMCYAYWKANKHNTEAVFELFFRKNPFSGEYVIFAGLSDVISLLDHYKFTAEHIQYLRAQMPSASPEFFDYLSSLDCSQVKVQALKEGTVVFPREPLIRLEGPVGICQLLETSLLCIVNFASLVATNAARMRQAAGPNKTLLEFGLRRAQGPDGGVSASRYCYIGGFDGTSNALAGMLFGMKVGGTHAHSFVQSFSSIEDLKTRMISLPGGAEEVDFVDIVLRVRAKFGWEHTNTGELASFICICQALPESFVALVDTYDTLVSGIPNFLICAVAMFEIGYQPIGIRLDSGDLAYLSLEARKMFEMVEKQCKVEGMAKALKIVASNDIGEDTLHSLNQQGHSIDTFGIGTHLVTCQNQPALGCVYKLVEFDKKPRIKLSQEIKKVSVPGKKVLYRLYGKAGYPLVDLMQLQDEEAPNPGERIMCRHPLDPTKRVVCVPAQVLRLHHVVWDGGPCLEMPSISEIRNVTIKELSELRHDHVRRLNPTPYKVSLSENLFKTMYELWRKEAPILELT</sequence>
<dbReference type="SUPFAM" id="SSF54675">
    <property type="entry name" value="Nicotinate/Quinolinate PRTase N-terminal domain-like"/>
    <property type="match status" value="1"/>
</dbReference>
<evidence type="ECO:0000256" key="15">
    <source>
        <dbReference type="RuleBase" id="RU365100"/>
    </source>
</evidence>
<dbReference type="FunFam" id="3.20.20.70:FF:000155">
    <property type="entry name" value="Nicotinate phosphoribosyltransferase"/>
    <property type="match status" value="1"/>
</dbReference>
<evidence type="ECO:0000256" key="6">
    <source>
        <dbReference type="ARBA" id="ARBA00022553"/>
    </source>
</evidence>
<name>A0A6U2FYG9_HEMAN</name>
<organism evidence="18">
    <name type="scientific">Hemiselmis andersenii</name>
    <name type="common">Cryptophyte alga</name>
    <dbReference type="NCBI Taxonomy" id="464988"/>
    <lineage>
        <taxon>Eukaryota</taxon>
        <taxon>Cryptophyceae</taxon>
        <taxon>Cryptomonadales</taxon>
        <taxon>Hemiselmidaceae</taxon>
        <taxon>Hemiselmis</taxon>
    </lineage>
</organism>
<keyword evidence="7 15" id="KW-0436">Ligase</keyword>
<keyword evidence="8 15" id="KW-0662">Pyridine nucleotide biosynthesis</keyword>
<dbReference type="InterPro" id="IPR007229">
    <property type="entry name" value="Nic_PRibTrfase-Fam"/>
</dbReference>
<dbReference type="InterPro" id="IPR040727">
    <property type="entry name" value="NAPRTase_N"/>
</dbReference>
<reference evidence="18" key="1">
    <citation type="submission" date="2021-01" db="EMBL/GenBank/DDBJ databases">
        <authorList>
            <person name="Corre E."/>
            <person name="Pelletier E."/>
            <person name="Niang G."/>
            <person name="Scheremetjew M."/>
            <person name="Finn R."/>
            <person name="Kale V."/>
            <person name="Holt S."/>
            <person name="Cochrane G."/>
            <person name="Meng A."/>
            <person name="Brown T."/>
            <person name="Cohen L."/>
        </authorList>
    </citation>
    <scope>NUCLEOTIDE SEQUENCE</scope>
    <source>
        <strain evidence="18">CCMP441</strain>
    </source>
</reference>
<dbReference type="Pfam" id="PF17956">
    <property type="entry name" value="NAPRTase_C"/>
    <property type="match status" value="1"/>
</dbReference>
<feature type="domain" description="Nicotinate phosphoribosyltransferase N-terminal" evidence="16">
    <location>
        <begin position="31"/>
        <end position="157"/>
    </location>
</feature>
<dbReference type="EC" id="6.3.4.21" evidence="5 15"/>
<comment type="function">
    <text evidence="13">Catalyzes the first step in the biosynthesis of NAD from nicotinic acid, the ATP-dependent synthesis of beta-nicotinate D-ribonucleotide from nicotinate and 5-phospho-D-ribose 1-phosphate. Helps prevent cellular oxidative stress via its role in NAD biosynthesis.</text>
</comment>
<dbReference type="GO" id="GO:0034355">
    <property type="term" value="P:NAD+ biosynthetic process via the salvage pathway"/>
    <property type="evidence" value="ECO:0007669"/>
    <property type="project" value="TreeGrafter"/>
</dbReference>
<dbReference type="GO" id="GO:0005829">
    <property type="term" value="C:cytosol"/>
    <property type="evidence" value="ECO:0007669"/>
    <property type="project" value="TreeGrafter"/>
</dbReference>
<dbReference type="PIRSF" id="PIRSF000484">
    <property type="entry name" value="NAPRT"/>
    <property type="match status" value="1"/>
</dbReference>
<gene>
    <name evidence="18" type="ORF">HAND1043_LOCUS20212</name>
</gene>
<comment type="cofactor">
    <cofactor evidence="1">
        <name>Mn(2+)</name>
        <dbReference type="ChEBI" id="CHEBI:29035"/>
    </cofactor>
</comment>
<dbReference type="FunFam" id="3.20.140.10:FF:000018">
    <property type="entry name" value="Nicotinate phosphoribosyltransferase"/>
    <property type="match status" value="1"/>
</dbReference>
<evidence type="ECO:0000256" key="5">
    <source>
        <dbReference type="ARBA" id="ARBA00013236"/>
    </source>
</evidence>
<accession>A0A6U2FYG9</accession>
<dbReference type="Gene3D" id="3.20.140.10">
    <property type="entry name" value="nicotinate phosphoribosyltransferase"/>
    <property type="match status" value="1"/>
</dbReference>
<comment type="similarity">
    <text evidence="4 15">Belongs to the NAPRTase family.</text>
</comment>
<dbReference type="AlphaFoldDB" id="A0A6U2FYG9"/>
<evidence type="ECO:0000256" key="13">
    <source>
        <dbReference type="ARBA" id="ARBA00023426"/>
    </source>
</evidence>
<feature type="domain" description="Nicotinate phosphoribosyltransferase C-terminal" evidence="17">
    <location>
        <begin position="428"/>
        <end position="536"/>
    </location>
</feature>
<evidence type="ECO:0000256" key="9">
    <source>
        <dbReference type="ARBA" id="ARBA00022679"/>
    </source>
</evidence>
<dbReference type="GO" id="GO:0016740">
    <property type="term" value="F:transferase activity"/>
    <property type="evidence" value="ECO:0007669"/>
    <property type="project" value="UniProtKB-KW"/>
</dbReference>
<dbReference type="Pfam" id="PF17767">
    <property type="entry name" value="NAPRTase_N"/>
    <property type="match status" value="1"/>
</dbReference>
<evidence type="ECO:0000256" key="3">
    <source>
        <dbReference type="ARBA" id="ARBA00004952"/>
    </source>
</evidence>
<evidence type="ECO:0000256" key="11">
    <source>
        <dbReference type="ARBA" id="ARBA00022842"/>
    </source>
</evidence>
<keyword evidence="9 15" id="KW-0808">Transferase</keyword>
<comment type="cofactor">
    <cofactor evidence="2">
        <name>Mg(2+)</name>
        <dbReference type="ChEBI" id="CHEBI:18420"/>
    </cofactor>
</comment>
<dbReference type="InterPro" id="IPR006405">
    <property type="entry name" value="Nic_PRibTrfase_pncB"/>
</dbReference>
<protein>
    <recommendedName>
        <fullName evidence="5 15">Nicotinate phosphoribosyltransferase</fullName>
        <ecNumber evidence="5 15">6.3.4.21</ecNumber>
    </recommendedName>
</protein>
<keyword evidence="12" id="KW-0464">Manganese</keyword>
<dbReference type="InterPro" id="IPR036068">
    <property type="entry name" value="Nicotinate_pribotase-like_C"/>
</dbReference>
<evidence type="ECO:0000256" key="1">
    <source>
        <dbReference type="ARBA" id="ARBA00001936"/>
    </source>
</evidence>
<comment type="catalytic activity">
    <reaction evidence="14 15">
        <text>5-phospho-alpha-D-ribose 1-diphosphate + nicotinate + ATP + H2O = nicotinate beta-D-ribonucleotide + ADP + phosphate + diphosphate</text>
        <dbReference type="Rhea" id="RHEA:36163"/>
        <dbReference type="ChEBI" id="CHEBI:15377"/>
        <dbReference type="ChEBI" id="CHEBI:30616"/>
        <dbReference type="ChEBI" id="CHEBI:32544"/>
        <dbReference type="ChEBI" id="CHEBI:33019"/>
        <dbReference type="ChEBI" id="CHEBI:43474"/>
        <dbReference type="ChEBI" id="CHEBI:57502"/>
        <dbReference type="ChEBI" id="CHEBI:58017"/>
        <dbReference type="ChEBI" id="CHEBI:456216"/>
        <dbReference type="EC" id="6.3.4.21"/>
    </reaction>
</comment>
<dbReference type="GO" id="GO:0004516">
    <property type="term" value="F:nicotinate phosphoribosyltransferase activity"/>
    <property type="evidence" value="ECO:0007669"/>
    <property type="project" value="UniProtKB-UniRule"/>
</dbReference>
<evidence type="ECO:0000256" key="8">
    <source>
        <dbReference type="ARBA" id="ARBA00022642"/>
    </source>
</evidence>
<evidence type="ECO:0000256" key="7">
    <source>
        <dbReference type="ARBA" id="ARBA00022598"/>
    </source>
</evidence>
<evidence type="ECO:0000313" key="18">
    <source>
        <dbReference type="EMBL" id="CAD8753705.1"/>
    </source>
</evidence>
<dbReference type="GO" id="GO:0046872">
    <property type="term" value="F:metal ion binding"/>
    <property type="evidence" value="ECO:0007669"/>
    <property type="project" value="UniProtKB-KW"/>
</dbReference>
<dbReference type="PANTHER" id="PTHR11098:SF1">
    <property type="entry name" value="NICOTINATE PHOSPHORIBOSYLTRANSFERASE"/>
    <property type="match status" value="1"/>
</dbReference>
<dbReference type="NCBIfam" id="TIGR01513">
    <property type="entry name" value="NAPRTase_put"/>
    <property type="match status" value="1"/>
</dbReference>
<dbReference type="EMBL" id="HBFK01033295">
    <property type="protein sequence ID" value="CAD8753705.1"/>
    <property type="molecule type" value="Transcribed_RNA"/>
</dbReference>
<evidence type="ECO:0000256" key="4">
    <source>
        <dbReference type="ARBA" id="ARBA00010897"/>
    </source>
</evidence>
<dbReference type="UniPathway" id="UPA00253">
    <property type="reaction ID" value="UER00457"/>
</dbReference>
<evidence type="ECO:0000256" key="10">
    <source>
        <dbReference type="ARBA" id="ARBA00022723"/>
    </source>
</evidence>
<keyword evidence="11" id="KW-0460">Magnesium</keyword>